<sequence length="101" mass="10795">MTGRVAICTAVAMTDQIDSLLTRYPAVERGLGGVGKKLGYAGYCAALGAGLFKEVQHLLPPMDTSPAQVKQQQGEVCLKISIGEIIEWAGSPDQDIAEYRK</sequence>
<evidence type="ECO:0000313" key="1">
    <source>
        <dbReference type="EMBL" id="OGM27265.1"/>
    </source>
</evidence>
<dbReference type="Proteomes" id="UP000178851">
    <property type="component" value="Unassembled WGS sequence"/>
</dbReference>
<name>A0A1F7YL72_9BACT</name>
<reference evidence="1 2" key="1">
    <citation type="journal article" date="2016" name="Nat. Commun.">
        <title>Thousands of microbial genomes shed light on interconnected biogeochemical processes in an aquifer system.</title>
        <authorList>
            <person name="Anantharaman K."/>
            <person name="Brown C.T."/>
            <person name="Hug L.A."/>
            <person name="Sharon I."/>
            <person name="Castelle C.J."/>
            <person name="Probst A.J."/>
            <person name="Thomas B.C."/>
            <person name="Singh A."/>
            <person name="Wilkins M.J."/>
            <person name="Karaoz U."/>
            <person name="Brodie E.L."/>
            <person name="Williams K.H."/>
            <person name="Hubbard S.S."/>
            <person name="Banfield J.F."/>
        </authorList>
    </citation>
    <scope>NUCLEOTIDE SEQUENCE [LARGE SCALE GENOMIC DNA]</scope>
</reference>
<proteinExistence type="predicted"/>
<evidence type="ECO:0000313" key="2">
    <source>
        <dbReference type="Proteomes" id="UP000178851"/>
    </source>
</evidence>
<comment type="caution">
    <text evidence="1">The sequence shown here is derived from an EMBL/GenBank/DDBJ whole genome shotgun (WGS) entry which is preliminary data.</text>
</comment>
<dbReference type="AlphaFoldDB" id="A0A1F7YL72"/>
<protein>
    <submittedName>
        <fullName evidence="1">Uncharacterized protein</fullName>
    </submittedName>
</protein>
<gene>
    <name evidence="1" type="ORF">A2627_03335</name>
</gene>
<accession>A0A1F7YL72</accession>
<organism evidence="1 2">
    <name type="scientific">Candidatus Woesebacteria bacterium RIFCSPHIGHO2_01_FULL_39_28</name>
    <dbReference type="NCBI Taxonomy" id="1802496"/>
    <lineage>
        <taxon>Bacteria</taxon>
        <taxon>Candidatus Woeseibacteriota</taxon>
    </lineage>
</organism>
<dbReference type="EMBL" id="MGGI01000005">
    <property type="protein sequence ID" value="OGM27265.1"/>
    <property type="molecule type" value="Genomic_DNA"/>
</dbReference>